<gene>
    <name evidence="1" type="ORF">HMH01_14210</name>
</gene>
<dbReference type="SUPFAM" id="SSF52402">
    <property type="entry name" value="Adenine nucleotide alpha hydrolases-like"/>
    <property type="match status" value="1"/>
</dbReference>
<dbReference type="AlphaFoldDB" id="A0A849L614"/>
<accession>A0A849L614</accession>
<evidence type="ECO:0008006" key="3">
    <source>
        <dbReference type="Google" id="ProtNLM"/>
    </source>
</evidence>
<dbReference type="EMBL" id="JABFBC010000002">
    <property type="protein sequence ID" value="NNU81590.1"/>
    <property type="molecule type" value="Genomic_DNA"/>
</dbReference>
<comment type="caution">
    <text evidence="1">The sequence shown here is derived from an EMBL/GenBank/DDBJ whole genome shotgun (WGS) entry which is preliminary data.</text>
</comment>
<dbReference type="Proteomes" id="UP000572377">
    <property type="component" value="Unassembled WGS sequence"/>
</dbReference>
<evidence type="ECO:0000313" key="1">
    <source>
        <dbReference type="EMBL" id="NNU81590.1"/>
    </source>
</evidence>
<reference evidence="1 2" key="1">
    <citation type="submission" date="2020-05" db="EMBL/GenBank/DDBJ databases">
        <title>Gimesia benthica sp. nov., a novel planctomycete isolated from a deep-sea water sample of the Northwest Indian Ocean.</title>
        <authorList>
            <person name="Wang J."/>
            <person name="Ruan C."/>
            <person name="Song L."/>
            <person name="Zhu Y."/>
            <person name="Li A."/>
            <person name="Zheng X."/>
            <person name="Wang L."/>
            <person name="Lu Z."/>
            <person name="Huang Y."/>
            <person name="Du W."/>
            <person name="Zhou Y."/>
            <person name="Huang L."/>
            <person name="Dai X."/>
        </authorList>
    </citation>
    <scope>NUCLEOTIDE SEQUENCE [LARGE SCALE GENOMIC DNA]</scope>
    <source>
        <strain evidence="1 2">YYQ-30</strain>
    </source>
</reference>
<sequence>MRDRIKKLWHYHRNRRKPAHVTATIDATGNDVRVLCGPASFQIRSPEHDLGQREHFDFVLFGLAAISMSRNMAISLDAPVSQAGVDTIKGIANLYELWSIPRLAPLRVEARHVVEEPQPRKATGTALCLSGGTDSLAAAVELKARGELTHGVLIAGFDYPDFTHPSFLDLRQRVQAQADLLGITLVTLETDIRATGVKWELLHGLCLAMGLHYCAPLIGKAALAMDFTRGQDHIAHPWGSSIALTEKMGTALLPMIPVGAEYGRTDKIGVLMREAPELVPHLSVCWQTDSGGSCGACPKCIRTRLNFIAAGGSEPDIFAQKVSIIDALDGLAKPRKMSKIRNDLIFMVDIMQNLPEGDLRNAVARQVETLRRAYVGTMP</sequence>
<keyword evidence="2" id="KW-1185">Reference proteome</keyword>
<proteinExistence type="predicted"/>
<evidence type="ECO:0000313" key="2">
    <source>
        <dbReference type="Proteomes" id="UP000572377"/>
    </source>
</evidence>
<dbReference type="RefSeq" id="WP_171326420.1">
    <property type="nucleotide sequence ID" value="NZ_JABFBC010000002.1"/>
</dbReference>
<protein>
    <recommendedName>
        <fullName evidence="3">7-cyano-7-deazaguanine synthase in queuosine biosynthesis</fullName>
    </recommendedName>
</protein>
<name>A0A849L614_9RHOB</name>
<organism evidence="1 2">
    <name type="scientific">Halovulum dunhuangense</name>
    <dbReference type="NCBI Taxonomy" id="1505036"/>
    <lineage>
        <taxon>Bacteria</taxon>
        <taxon>Pseudomonadati</taxon>
        <taxon>Pseudomonadota</taxon>
        <taxon>Alphaproteobacteria</taxon>
        <taxon>Rhodobacterales</taxon>
        <taxon>Paracoccaceae</taxon>
        <taxon>Halovulum</taxon>
    </lineage>
</organism>